<evidence type="ECO:0000256" key="1">
    <source>
        <dbReference type="ARBA" id="ARBA00008558"/>
    </source>
</evidence>
<protein>
    <submittedName>
        <fullName evidence="3">N-acylglucosamine 2-epimerase</fullName>
    </submittedName>
</protein>
<gene>
    <name evidence="3" type="ORF">A9Q02_15615</name>
</gene>
<accession>A0A2H3KKF0</accession>
<keyword evidence="2" id="KW-0413">Isomerase</keyword>
<dbReference type="Pfam" id="PF07221">
    <property type="entry name" value="GlcNAc_2-epim"/>
    <property type="match status" value="1"/>
</dbReference>
<keyword evidence="4" id="KW-1185">Reference proteome</keyword>
<dbReference type="InterPro" id="IPR012341">
    <property type="entry name" value="6hp_glycosidase-like_sf"/>
</dbReference>
<dbReference type="SUPFAM" id="SSF48208">
    <property type="entry name" value="Six-hairpin glycosidases"/>
    <property type="match status" value="1"/>
</dbReference>
<dbReference type="EMBL" id="LYXE01000102">
    <property type="protein sequence ID" value="PDV98406.1"/>
    <property type="molecule type" value="Genomic_DNA"/>
</dbReference>
<comment type="caution">
    <text evidence="3">The sequence shown here is derived from an EMBL/GenBank/DDBJ whole genome shotgun (WGS) entry which is preliminary data.</text>
</comment>
<proteinExistence type="inferred from homology"/>
<dbReference type="OrthoDB" id="5141876at2"/>
<dbReference type="GO" id="GO:0005975">
    <property type="term" value="P:carbohydrate metabolic process"/>
    <property type="evidence" value="ECO:0007669"/>
    <property type="project" value="InterPro"/>
</dbReference>
<sequence>MLEAYAERYRRDLVDAVIPFWLRHALDHEHGGYFTCLDRDGTVYDPRKYMWLQGRAVWMFARLYRELAPRDEWLAAARLGVDFIRRYGRDAEGRIFFSLTREGQPFFFQRKPYAAVFVQMGLFEYGLATGDQACLDEAVALFWRIVAWIEQPTLLGRPVLPGQVAVSQLADRLVVGMMALELARQLDDPRYDEVLRATVAGVLRHYDPAHRVFREVVAHDGRDLTALPEGRLFSPGHTIETVWILLQMLARNPDAQAQQVAFTALAGALELGWDTQYDGLFYFMDLAGRPTLQLEATMKLWWPHAEAIYALVLAYTLTREAHWLTWLERVDRYTYTHFVDPVHGEWFGYCDRRGDLALTSKGGNYKGFFHVPRALLFSLQAIDRMRD</sequence>
<dbReference type="Proteomes" id="UP000220922">
    <property type="component" value="Unassembled WGS sequence"/>
</dbReference>
<evidence type="ECO:0000313" key="4">
    <source>
        <dbReference type="Proteomes" id="UP000220922"/>
    </source>
</evidence>
<evidence type="ECO:0000313" key="3">
    <source>
        <dbReference type="EMBL" id="PDV98406.1"/>
    </source>
</evidence>
<dbReference type="FunFam" id="1.50.10.10:FF:000021">
    <property type="entry name" value="N-acylglucosamine 2-epimerase"/>
    <property type="match status" value="1"/>
</dbReference>
<dbReference type="AlphaFoldDB" id="A0A2H3KKF0"/>
<dbReference type="InterPro" id="IPR010819">
    <property type="entry name" value="AGE/CE"/>
</dbReference>
<dbReference type="Gene3D" id="1.50.10.10">
    <property type="match status" value="1"/>
</dbReference>
<dbReference type="PANTHER" id="PTHR15108">
    <property type="entry name" value="N-ACYLGLUCOSAMINE-2-EPIMERASE"/>
    <property type="match status" value="1"/>
</dbReference>
<comment type="similarity">
    <text evidence="1">Belongs to the N-acylglucosamine 2-epimerase family.</text>
</comment>
<name>A0A2H3KKF0_9CHLR</name>
<evidence type="ECO:0000256" key="2">
    <source>
        <dbReference type="ARBA" id="ARBA00023235"/>
    </source>
</evidence>
<reference evidence="3 4" key="1">
    <citation type="submission" date="2016-05" db="EMBL/GenBank/DDBJ databases">
        <authorList>
            <person name="Lavstsen T."/>
            <person name="Jespersen J.S."/>
        </authorList>
    </citation>
    <scope>NUCLEOTIDE SEQUENCE [LARGE SCALE GENOMIC DNA]</scope>
    <source>
        <strain evidence="3 4">B7-9</strain>
    </source>
</reference>
<dbReference type="GO" id="GO:0016853">
    <property type="term" value="F:isomerase activity"/>
    <property type="evidence" value="ECO:0007669"/>
    <property type="project" value="UniProtKB-KW"/>
</dbReference>
<dbReference type="InterPro" id="IPR008928">
    <property type="entry name" value="6-hairpin_glycosidase_sf"/>
</dbReference>
<organism evidence="3 4">
    <name type="scientific">Candidatus Chloroploca asiatica</name>
    <dbReference type="NCBI Taxonomy" id="1506545"/>
    <lineage>
        <taxon>Bacteria</taxon>
        <taxon>Bacillati</taxon>
        <taxon>Chloroflexota</taxon>
        <taxon>Chloroflexia</taxon>
        <taxon>Chloroflexales</taxon>
        <taxon>Chloroflexineae</taxon>
        <taxon>Oscillochloridaceae</taxon>
        <taxon>Candidatus Chloroploca</taxon>
    </lineage>
</organism>